<dbReference type="EMBL" id="VSSQ01099403">
    <property type="protein sequence ID" value="MPN41994.1"/>
    <property type="molecule type" value="Genomic_DNA"/>
</dbReference>
<feature type="transmembrane region" description="Helical" evidence="1">
    <location>
        <begin position="62"/>
        <end position="82"/>
    </location>
</feature>
<evidence type="ECO:0000313" key="2">
    <source>
        <dbReference type="EMBL" id="MPN41994.1"/>
    </source>
</evidence>
<reference evidence="2" key="1">
    <citation type="submission" date="2019-08" db="EMBL/GenBank/DDBJ databases">
        <authorList>
            <person name="Kucharzyk K."/>
            <person name="Murdoch R.W."/>
            <person name="Higgins S."/>
            <person name="Loffler F."/>
        </authorList>
    </citation>
    <scope>NUCLEOTIDE SEQUENCE</scope>
</reference>
<sequence>MTMAAHSTAPCLCLWFFENSAFFDILQKITVAFFMFFFNLPHPFEQTGNIFKTFRFGGFSKFLIHAGPLIVLTLGCMLQIGLSITNTL</sequence>
<name>A0A645I0P1_9ZZZZ</name>
<accession>A0A645I0P1</accession>
<feature type="transmembrane region" description="Helical" evidence="1">
    <location>
        <begin position="20"/>
        <end position="41"/>
    </location>
</feature>
<protein>
    <submittedName>
        <fullName evidence="2">Uncharacterized protein</fullName>
    </submittedName>
</protein>
<comment type="caution">
    <text evidence="2">The sequence shown here is derived from an EMBL/GenBank/DDBJ whole genome shotgun (WGS) entry which is preliminary data.</text>
</comment>
<dbReference type="AlphaFoldDB" id="A0A645I0P1"/>
<gene>
    <name evidence="2" type="ORF">SDC9_189550</name>
</gene>
<organism evidence="2">
    <name type="scientific">bioreactor metagenome</name>
    <dbReference type="NCBI Taxonomy" id="1076179"/>
    <lineage>
        <taxon>unclassified sequences</taxon>
        <taxon>metagenomes</taxon>
        <taxon>ecological metagenomes</taxon>
    </lineage>
</organism>
<keyword evidence="1" id="KW-1133">Transmembrane helix</keyword>
<keyword evidence="1" id="KW-0812">Transmembrane</keyword>
<proteinExistence type="predicted"/>
<keyword evidence="1" id="KW-0472">Membrane</keyword>
<evidence type="ECO:0000256" key="1">
    <source>
        <dbReference type="SAM" id="Phobius"/>
    </source>
</evidence>